<dbReference type="OrthoDB" id="5213630at2759"/>
<keyword evidence="4" id="KW-1185">Reference proteome</keyword>
<gene>
    <name evidence="3" type="ORF">S7711_02201</name>
</gene>
<evidence type="ECO:0000313" key="4">
    <source>
        <dbReference type="Proteomes" id="UP000028045"/>
    </source>
</evidence>
<evidence type="ECO:0000256" key="1">
    <source>
        <dbReference type="SAM" id="Coils"/>
    </source>
</evidence>
<dbReference type="HOGENOM" id="CLU_410591_0_0_1"/>
<feature type="coiled-coil region" evidence="1">
    <location>
        <begin position="227"/>
        <end position="254"/>
    </location>
</feature>
<dbReference type="Proteomes" id="UP000028045">
    <property type="component" value="Unassembled WGS sequence"/>
</dbReference>
<evidence type="ECO:0000256" key="2">
    <source>
        <dbReference type="SAM" id="MobiDB-lite"/>
    </source>
</evidence>
<feature type="compositionally biased region" description="Polar residues" evidence="2">
    <location>
        <begin position="36"/>
        <end position="52"/>
    </location>
</feature>
<keyword evidence="1" id="KW-0175">Coiled coil</keyword>
<organism evidence="3 4">
    <name type="scientific">Stachybotrys chartarum (strain CBS 109288 / IBT 7711)</name>
    <name type="common">Toxic black mold</name>
    <name type="synonym">Stilbospora chartarum</name>
    <dbReference type="NCBI Taxonomy" id="1280523"/>
    <lineage>
        <taxon>Eukaryota</taxon>
        <taxon>Fungi</taxon>
        <taxon>Dikarya</taxon>
        <taxon>Ascomycota</taxon>
        <taxon>Pezizomycotina</taxon>
        <taxon>Sordariomycetes</taxon>
        <taxon>Hypocreomycetidae</taxon>
        <taxon>Hypocreales</taxon>
        <taxon>Stachybotryaceae</taxon>
        <taxon>Stachybotrys</taxon>
    </lineage>
</organism>
<dbReference type="EMBL" id="KL648431">
    <property type="protein sequence ID" value="KEY70597.1"/>
    <property type="molecule type" value="Genomic_DNA"/>
</dbReference>
<dbReference type="AlphaFoldDB" id="A0A084AZ68"/>
<proteinExistence type="predicted"/>
<feature type="region of interest" description="Disordered" evidence="2">
    <location>
        <begin position="1"/>
        <end position="153"/>
    </location>
</feature>
<reference evidence="3 4" key="1">
    <citation type="journal article" date="2014" name="BMC Genomics">
        <title>Comparative genome sequencing reveals chemotype-specific gene clusters in the toxigenic black mold Stachybotrys.</title>
        <authorList>
            <person name="Semeiks J."/>
            <person name="Borek D."/>
            <person name="Otwinowski Z."/>
            <person name="Grishin N.V."/>
        </authorList>
    </citation>
    <scope>NUCLEOTIDE SEQUENCE [LARGE SCALE GENOMIC DNA]</scope>
    <source>
        <strain evidence="4">CBS 109288 / IBT 7711</strain>
    </source>
</reference>
<feature type="compositionally biased region" description="Low complexity" evidence="2">
    <location>
        <begin position="74"/>
        <end position="85"/>
    </location>
</feature>
<sequence>MPERKVTDSDEHTIGGSPEPCGGQKIEGVVPRKPSCETSQAVEESQTPSEPQSGCLKFLRKRPLTLSEEKADRSISGTDSSPSSDSDSDGEYAPALKKIVIAQKKGGGKPKGKKAQDQVPKKKRCLGIRRENKADEQAQDGPLTRTDHQTQTGPYPHLEVPETAGEFLGITQGFIENLVGREECTNKQFKDLEKVFEEHKATFENSQALLQQQKTTLGKSQKELAIERRMRLDMEAENKRLQATNEELSMINGRLWNDNCQLHSDNKKLSDNVKRHKATIEDQCRDRVRLSTGITGLKGEKQALESQIDRLTVDVQQQNARIVSLLEEKRAETAANKVSDDTIVRMWRTLAYNVWKVAQNLSATPWVRDIDSEDITLPIQELARRCASQPMLRASHLEQHIWSKLARSVFGNEYILWPFRAGTAFAKFCHELNSEAGNPEFLARTGPLKAQMAEIIDEHYCATEQQRVTCVKDLFDELDLLTPEVGGSHDFHKLGQQVISSAVDLHALLTKSRAVFRVAFPSPECPSALTASVACSPLDMSLIANAEDTAGCDPLDMDLVPVDTTTSTASQLEVVDQDVQMMGADVVMPTENTATPMHCAQAAADTQAHTSSRSFLSDSMEICFGPHNKPEAECRVQFVVSPFLEKIGTADGDCYDVRTVICKAQVVVE</sequence>
<evidence type="ECO:0000313" key="3">
    <source>
        <dbReference type="EMBL" id="KEY70597.1"/>
    </source>
</evidence>
<accession>A0A084AZ68</accession>
<name>A0A084AZ68_STACB</name>
<protein>
    <submittedName>
        <fullName evidence="3">Uncharacterized protein</fullName>
    </submittedName>
</protein>
<feature type="coiled-coil region" evidence="1">
    <location>
        <begin position="294"/>
        <end position="328"/>
    </location>
</feature>
<feature type="compositionally biased region" description="Basic and acidic residues" evidence="2">
    <location>
        <begin position="1"/>
        <end position="13"/>
    </location>
</feature>